<dbReference type="Ensembl" id="ENSCCRT00000114984.1">
    <property type="protein sequence ID" value="ENSCCRP00000179063.1"/>
    <property type="gene ID" value="ENSCCRG00000058279.1"/>
</dbReference>
<sequence>MSAAVTVALLFFLSVALNEQVTEGCSCVPRHPQQQFCSSDIVIRAKVIGKVSSTLPRLTAYKIQTIQTFKQSDKKRIQVIYTPQTSCGVILKNCEYLLSGHVQDGRVVVNLCDLVKPWNKLSQVQKASLSMYQRGCVCEISPCTGASCLIEILQKKCLIRVTSSGLDKKALQSICLPGKGGFCSWQQIPDNYKCS</sequence>
<evidence type="ECO:0000256" key="4">
    <source>
        <dbReference type="ARBA" id="ARBA00022608"/>
    </source>
</evidence>
<dbReference type="GO" id="GO:0005615">
    <property type="term" value="C:extracellular space"/>
    <property type="evidence" value="ECO:0007669"/>
    <property type="project" value="TreeGrafter"/>
</dbReference>
<keyword evidence="8 11" id="KW-1015">Disulfide bond</keyword>
<dbReference type="SUPFAM" id="SSF50242">
    <property type="entry name" value="TIMP-like"/>
    <property type="match status" value="1"/>
</dbReference>
<feature type="domain" description="NTR" evidence="13">
    <location>
        <begin position="25"/>
        <end position="136"/>
    </location>
</feature>
<dbReference type="Gene3D" id="3.90.370.10">
    <property type="entry name" value="Tissue inhibitor of metalloproteinase-1. Chain B, domain 1"/>
    <property type="match status" value="1"/>
</dbReference>
<keyword evidence="9" id="KW-0481">Metalloenzyme inhibitor</keyword>
<feature type="chain" id="PRO_5039953454" evidence="12">
    <location>
        <begin position="19"/>
        <end position="195"/>
    </location>
</feature>
<evidence type="ECO:0000256" key="3">
    <source>
        <dbReference type="ARBA" id="ARBA00022525"/>
    </source>
</evidence>
<protein>
    <submittedName>
        <fullName evidence="14">TIMP metallopeptidase inhibitor 4</fullName>
    </submittedName>
</protein>
<feature type="signal peptide" evidence="12">
    <location>
        <begin position="1"/>
        <end position="18"/>
    </location>
</feature>
<evidence type="ECO:0000256" key="12">
    <source>
        <dbReference type="SAM" id="SignalP"/>
    </source>
</evidence>
<dbReference type="InterPro" id="IPR030490">
    <property type="entry name" value="TIMP_CS"/>
</dbReference>
<keyword evidence="6 10" id="KW-0479">Metal-binding</keyword>
<dbReference type="AlphaFoldDB" id="A0A9J8DBI2"/>
<accession>A0A9J8DBI2</accession>
<feature type="disulfide bond" evidence="11">
    <location>
        <begin position="138"/>
        <end position="183"/>
    </location>
</feature>
<keyword evidence="5" id="KW-0646">Protease inhibitor</keyword>
<evidence type="ECO:0000256" key="1">
    <source>
        <dbReference type="ARBA" id="ARBA00004613"/>
    </source>
</evidence>
<keyword evidence="7 10" id="KW-0862">Zinc</keyword>
<organism evidence="14 15">
    <name type="scientific">Cyprinus carpio carpio</name>
    <dbReference type="NCBI Taxonomy" id="630221"/>
    <lineage>
        <taxon>Eukaryota</taxon>
        <taxon>Metazoa</taxon>
        <taxon>Chordata</taxon>
        <taxon>Craniata</taxon>
        <taxon>Vertebrata</taxon>
        <taxon>Euteleostomi</taxon>
        <taxon>Actinopterygii</taxon>
        <taxon>Neopterygii</taxon>
        <taxon>Teleostei</taxon>
        <taxon>Ostariophysi</taxon>
        <taxon>Cypriniformes</taxon>
        <taxon>Cyprinidae</taxon>
        <taxon>Cyprininae</taxon>
        <taxon>Cyprinus</taxon>
    </lineage>
</organism>
<reference evidence="14" key="2">
    <citation type="submission" date="2025-09" db="UniProtKB">
        <authorList>
            <consortium name="Ensembl"/>
        </authorList>
    </citation>
    <scope>IDENTIFICATION</scope>
</reference>
<dbReference type="Pfam" id="PF00965">
    <property type="entry name" value="TIMP"/>
    <property type="match status" value="1"/>
</dbReference>
<dbReference type="GeneTree" id="ENSGT00940000159798"/>
<keyword evidence="12" id="KW-0732">Signal</keyword>
<dbReference type="Gene3D" id="2.40.50.120">
    <property type="match status" value="1"/>
</dbReference>
<dbReference type="PROSITE" id="PS50189">
    <property type="entry name" value="NTR"/>
    <property type="match status" value="1"/>
</dbReference>
<comment type="similarity">
    <text evidence="2">Belongs to the protease inhibitor I35 (TIMP) family.</text>
</comment>
<keyword evidence="4" id="KW-0483">Metalloprotease inhibitor</keyword>
<dbReference type="PROSITE" id="PS00288">
    <property type="entry name" value="TIMP"/>
    <property type="match status" value="1"/>
</dbReference>
<dbReference type="GO" id="GO:0051045">
    <property type="term" value="P:negative regulation of membrane protein ectodomain proteolysis"/>
    <property type="evidence" value="ECO:0007669"/>
    <property type="project" value="TreeGrafter"/>
</dbReference>
<feature type="disulfide bond" evidence="11">
    <location>
        <begin position="25"/>
        <end position="87"/>
    </location>
</feature>
<keyword evidence="15" id="KW-1185">Reference proteome</keyword>
<evidence type="ECO:0000256" key="9">
    <source>
        <dbReference type="ARBA" id="ARBA00023215"/>
    </source>
</evidence>
<reference evidence="14" key="1">
    <citation type="submission" date="2025-08" db="UniProtKB">
        <authorList>
            <consortium name="Ensembl"/>
        </authorList>
    </citation>
    <scope>IDENTIFICATION</scope>
</reference>
<evidence type="ECO:0000313" key="15">
    <source>
        <dbReference type="Proteomes" id="UP001108240"/>
    </source>
</evidence>
<feature type="disulfide bond" evidence="11">
    <location>
        <begin position="37"/>
        <end position="136"/>
    </location>
</feature>
<feature type="disulfide bond" evidence="11">
    <location>
        <begin position="143"/>
        <end position="148"/>
    </location>
</feature>
<feature type="disulfide bond" evidence="11">
    <location>
        <begin position="157"/>
        <end position="175"/>
    </location>
</feature>
<dbReference type="InterPro" id="IPR027465">
    <property type="entry name" value="TIMP_C"/>
</dbReference>
<dbReference type="PANTHER" id="PTHR11844:SF25">
    <property type="entry name" value="NTR DOMAIN-CONTAINING PROTEIN"/>
    <property type="match status" value="1"/>
</dbReference>
<evidence type="ECO:0000256" key="11">
    <source>
        <dbReference type="PIRSR" id="PIRSR601820-3"/>
    </source>
</evidence>
<dbReference type="GO" id="GO:0002020">
    <property type="term" value="F:protease binding"/>
    <property type="evidence" value="ECO:0007669"/>
    <property type="project" value="TreeGrafter"/>
</dbReference>
<evidence type="ECO:0000256" key="2">
    <source>
        <dbReference type="ARBA" id="ARBA00011027"/>
    </source>
</evidence>
<dbReference type="GO" id="GO:0008191">
    <property type="term" value="F:metalloendopeptidase inhibitor activity"/>
    <property type="evidence" value="ECO:0007669"/>
    <property type="project" value="InterPro"/>
</dbReference>
<evidence type="ECO:0000256" key="10">
    <source>
        <dbReference type="PIRSR" id="PIRSR601820-1"/>
    </source>
</evidence>
<proteinExistence type="inferred from homology"/>
<dbReference type="InterPro" id="IPR008993">
    <property type="entry name" value="TIMP-like_OB-fold"/>
</dbReference>
<dbReference type="GO" id="GO:0031012">
    <property type="term" value="C:extracellular matrix"/>
    <property type="evidence" value="ECO:0007669"/>
    <property type="project" value="TreeGrafter"/>
</dbReference>
<comment type="subcellular location">
    <subcellularLocation>
        <location evidence="1">Secreted</location>
    </subcellularLocation>
</comment>
<evidence type="ECO:0000256" key="5">
    <source>
        <dbReference type="ARBA" id="ARBA00022690"/>
    </source>
</evidence>
<dbReference type="GO" id="GO:0046872">
    <property type="term" value="F:metal ion binding"/>
    <property type="evidence" value="ECO:0007669"/>
    <property type="project" value="UniProtKB-KW"/>
</dbReference>
<evidence type="ECO:0000256" key="6">
    <source>
        <dbReference type="ARBA" id="ARBA00022723"/>
    </source>
</evidence>
<evidence type="ECO:0000313" key="14">
    <source>
        <dbReference type="Ensembl" id="ENSCCRP00000179063.1"/>
    </source>
</evidence>
<dbReference type="InterPro" id="IPR001820">
    <property type="entry name" value="TIMP"/>
</dbReference>
<dbReference type="PANTHER" id="PTHR11844">
    <property type="entry name" value="METALLOPROTEASE INHIBITOR"/>
    <property type="match status" value="1"/>
</dbReference>
<dbReference type="InterPro" id="IPR001134">
    <property type="entry name" value="Netrin_domain"/>
</dbReference>
<feature type="disulfide bond" evidence="11">
    <location>
        <begin position="27"/>
        <end position="112"/>
    </location>
</feature>
<evidence type="ECO:0000256" key="8">
    <source>
        <dbReference type="ARBA" id="ARBA00023157"/>
    </source>
</evidence>
<feature type="binding site" evidence="10">
    <location>
        <position position="25"/>
    </location>
    <ligand>
        <name>Zn(2+)</name>
        <dbReference type="ChEBI" id="CHEBI:29105"/>
        <note>ligand shared with metalloproteinase partner</note>
    </ligand>
</feature>
<evidence type="ECO:0000256" key="7">
    <source>
        <dbReference type="ARBA" id="ARBA00022833"/>
    </source>
</evidence>
<dbReference type="SMART" id="SM00206">
    <property type="entry name" value="NTR"/>
    <property type="match status" value="1"/>
</dbReference>
<keyword evidence="3" id="KW-0964">Secreted</keyword>
<name>A0A9J8DBI2_CYPCA</name>
<evidence type="ECO:0000259" key="13">
    <source>
        <dbReference type="PROSITE" id="PS50189"/>
    </source>
</evidence>
<dbReference type="Proteomes" id="UP001108240">
    <property type="component" value="Unplaced"/>
</dbReference>